<dbReference type="PANTHER" id="PTHR23022">
    <property type="entry name" value="TRANSPOSABLE ELEMENT-RELATED"/>
    <property type="match status" value="1"/>
</dbReference>
<organism evidence="1">
    <name type="scientific">Bactrocera dorsalis</name>
    <name type="common">Oriental fruit fly</name>
    <name type="synonym">Dacus dorsalis</name>
    <dbReference type="NCBI Taxonomy" id="27457"/>
    <lineage>
        <taxon>Eukaryota</taxon>
        <taxon>Metazoa</taxon>
        <taxon>Ecdysozoa</taxon>
        <taxon>Arthropoda</taxon>
        <taxon>Hexapoda</taxon>
        <taxon>Insecta</taxon>
        <taxon>Pterygota</taxon>
        <taxon>Neoptera</taxon>
        <taxon>Endopterygota</taxon>
        <taxon>Diptera</taxon>
        <taxon>Brachycera</taxon>
        <taxon>Muscomorpha</taxon>
        <taxon>Tephritoidea</taxon>
        <taxon>Tephritidae</taxon>
        <taxon>Bactrocera</taxon>
        <taxon>Bactrocera</taxon>
    </lineage>
</organism>
<dbReference type="EMBL" id="GAKP01023319">
    <property type="protein sequence ID" value="JAC35637.1"/>
    <property type="molecule type" value="Transcribed_RNA"/>
</dbReference>
<name>A0A034V0H3_BACDO</name>
<dbReference type="InterPro" id="IPR036397">
    <property type="entry name" value="RNaseH_sf"/>
</dbReference>
<gene>
    <name evidence="1" type="primary">TC1A</name>
</gene>
<dbReference type="InterPro" id="IPR052338">
    <property type="entry name" value="Transposase_5"/>
</dbReference>
<protein>
    <submittedName>
        <fullName evidence="1">Transposable element Tc1 transposase</fullName>
    </submittedName>
</protein>
<proteinExistence type="predicted"/>
<dbReference type="Gene3D" id="3.30.420.10">
    <property type="entry name" value="Ribonuclease H-like superfamily/Ribonuclease H"/>
    <property type="match status" value="1"/>
</dbReference>
<reference evidence="1" key="1">
    <citation type="journal article" date="2014" name="BMC Genomics">
        <title>Characterizing the developmental transcriptome of the oriental fruit fly, Bactrocera dorsalis (Diptera: Tephritidae) through comparative genomic analysis with Drosophila melanogaster utilizing modENCODE datasets.</title>
        <authorList>
            <person name="Geib S.M."/>
            <person name="Calla B."/>
            <person name="Hall B."/>
            <person name="Hou S."/>
            <person name="Manoukis N.C."/>
        </authorList>
    </citation>
    <scope>NUCLEOTIDE SEQUENCE</scope>
    <source>
        <strain evidence="1">Punador</strain>
    </source>
</reference>
<accession>A0A034V0H3</accession>
<dbReference type="PANTHER" id="PTHR23022:SF135">
    <property type="entry name" value="SI:DKEY-77F5.3"/>
    <property type="match status" value="1"/>
</dbReference>
<sequence length="130" mass="14945">TDPTFWERVIFTDECKFNVFSNDGHTKVWRKKNTSLQRKNIVPTVKHGGGSVMVYGCMAASGVGHIRFIDGIMDKHMYIDILKDTYIPSLEKLDLPGEPIMLQDNDPKHTSVLVREWLLYNVKSKMEHPP</sequence>
<feature type="non-terminal residue" evidence="1">
    <location>
        <position position="1"/>
    </location>
</feature>
<feature type="non-terminal residue" evidence="1">
    <location>
        <position position="130"/>
    </location>
</feature>
<evidence type="ECO:0000313" key="1">
    <source>
        <dbReference type="EMBL" id="JAC35637.1"/>
    </source>
</evidence>
<dbReference type="AlphaFoldDB" id="A0A034V0H3"/>
<dbReference type="GO" id="GO:0003676">
    <property type="term" value="F:nucleic acid binding"/>
    <property type="evidence" value="ECO:0007669"/>
    <property type="project" value="InterPro"/>
</dbReference>